<keyword evidence="2" id="KW-1185">Reference proteome</keyword>
<proteinExistence type="predicted"/>
<reference evidence="2" key="1">
    <citation type="journal article" date="2019" name="Int. J. Syst. Evol. Microbiol.">
        <title>The Global Catalogue of Microorganisms (GCM) 10K type strain sequencing project: providing services to taxonomists for standard genome sequencing and annotation.</title>
        <authorList>
            <consortium name="The Broad Institute Genomics Platform"/>
            <consortium name="The Broad Institute Genome Sequencing Center for Infectious Disease"/>
            <person name="Wu L."/>
            <person name="Ma J."/>
        </authorList>
    </citation>
    <scope>NUCLEOTIDE SEQUENCE [LARGE SCALE GENOMIC DNA]</scope>
    <source>
        <strain evidence="2">CGMCC 1.15420</strain>
    </source>
</reference>
<dbReference type="RefSeq" id="WP_120464929.1">
    <property type="nucleotide sequence ID" value="NZ_BMIW01000007.1"/>
</dbReference>
<protein>
    <submittedName>
        <fullName evidence="1">Uncharacterized protein</fullName>
    </submittedName>
</protein>
<name>A0ABQ1VS04_9BACL</name>
<comment type="caution">
    <text evidence="1">The sequence shown here is derived from an EMBL/GenBank/DDBJ whole genome shotgun (WGS) entry which is preliminary data.</text>
</comment>
<evidence type="ECO:0000313" key="2">
    <source>
        <dbReference type="Proteomes" id="UP000608420"/>
    </source>
</evidence>
<sequence length="286" mass="33517">MIEPKERARDLKKLAEIARRISRIENKKYATTPRTLYAEELFEKTLLNVYSFIRLWPHDKESKKLFDASSLASLGRNIIETHKVYHYICERGISQEEFELRWIIMVLHDGLGRDRILNKLGFSEGDDNKQVSMMSVSFAEGILNQNPLYNLLDEKLKKKIMKGEKPYLFERISKRKFPINKEYESGIYNLLSNSVHSFPLGLINYSGGISEEFHLGMYHLVTLAVEVSIMYFASVIDSYIGLRRFSHLMNKDDLKFIKTMINNKNFYEWLNQRKTKGMNGPFSYQG</sequence>
<dbReference type="Proteomes" id="UP000608420">
    <property type="component" value="Unassembled WGS sequence"/>
</dbReference>
<gene>
    <name evidence="1" type="ORF">GCM10010913_14530</name>
</gene>
<accession>A0ABQ1VS04</accession>
<organism evidence="1 2">
    <name type="scientific">Paenibacillus aceti</name>
    <dbReference type="NCBI Taxonomy" id="1820010"/>
    <lineage>
        <taxon>Bacteria</taxon>
        <taxon>Bacillati</taxon>
        <taxon>Bacillota</taxon>
        <taxon>Bacilli</taxon>
        <taxon>Bacillales</taxon>
        <taxon>Paenibacillaceae</taxon>
        <taxon>Paenibacillus</taxon>
    </lineage>
</organism>
<dbReference type="EMBL" id="BMIW01000007">
    <property type="protein sequence ID" value="GGF94105.1"/>
    <property type="molecule type" value="Genomic_DNA"/>
</dbReference>
<evidence type="ECO:0000313" key="1">
    <source>
        <dbReference type="EMBL" id="GGF94105.1"/>
    </source>
</evidence>